<dbReference type="GO" id="GO:0070131">
    <property type="term" value="P:positive regulation of mitochondrial translation"/>
    <property type="evidence" value="ECO:0007669"/>
    <property type="project" value="TreeGrafter"/>
</dbReference>
<evidence type="ECO:0000256" key="16">
    <source>
        <dbReference type="ARBA" id="ARBA00033019"/>
    </source>
</evidence>
<keyword evidence="7" id="KW-0949">S-adenosyl-L-methionine</keyword>
<dbReference type="EC" id="2.1.1.221" evidence="3"/>
<dbReference type="AlphaFoldDB" id="A0A7L2US88"/>
<evidence type="ECO:0000256" key="6">
    <source>
        <dbReference type="ARBA" id="ARBA00022679"/>
    </source>
</evidence>
<dbReference type="FunFam" id="3.40.1280.30:FF:000003">
    <property type="entry name" value="tRNA methyltransferase 10C, mitochondrial RNase P subunit"/>
    <property type="match status" value="1"/>
</dbReference>
<name>A0A7L2US88_BALRX</name>
<dbReference type="InterPro" id="IPR007356">
    <property type="entry name" value="tRNA_m1G_MeTrfase_euk"/>
</dbReference>
<dbReference type="EMBL" id="VYZW01053145">
    <property type="protein sequence ID" value="NXS48676.1"/>
    <property type="molecule type" value="Genomic_DNA"/>
</dbReference>
<evidence type="ECO:0000256" key="2">
    <source>
        <dbReference type="ARBA" id="ARBA00012794"/>
    </source>
</evidence>
<evidence type="ECO:0000256" key="4">
    <source>
        <dbReference type="ARBA" id="ARBA00014681"/>
    </source>
</evidence>
<sequence length="415" mass="48338">MQSANVLLKKIVRSSVLPFAAQHGMKTDLFPLSRTLSLSLCQKQDNSCSASEKLDLDAWKKVMKSGLQEEVSEIASERKELSALAATRETLEMWRLAGRSVPEHISEEQLKTFMECPSKSAKKKYLKYLHLKELYKKNDKRKMDEKRERRLETQEQASKTDETRRNSFVCLWANGMDRGYSWRVAQSMIFGQPLVFDMSYEKDMSVREVVNTVRQIVLSEGCNRRSVDPFHIHFCNFKDDSLYHKEFIKHYREAWSKLLITVTDQCYTDVFPKDKLIYLTADSPKVMKTFDHDKIYIIGSMVDRSIKTGVSLARAKRLGLETAALPLEKYLLWNTGAKNLTLDQMMHILLTLKDTGDWKKALEFVPKRKYYGFVSKPVHELKKNLNLINRLKFGKTQEEARKQFAKNYSKKLTQK</sequence>
<comment type="catalytic activity">
    <reaction evidence="19">
        <text>an adenosine in mRNA + S-adenosyl-L-methionine = an N(1)-methyladenosine in mRNA + S-adenosyl-L-homocysteine + H(+)</text>
        <dbReference type="Rhea" id="RHEA:55392"/>
        <dbReference type="Rhea" id="RHEA-COMP:12414"/>
        <dbReference type="Rhea" id="RHEA-COMP:12415"/>
        <dbReference type="ChEBI" id="CHEBI:15378"/>
        <dbReference type="ChEBI" id="CHEBI:57856"/>
        <dbReference type="ChEBI" id="CHEBI:59789"/>
        <dbReference type="ChEBI" id="CHEBI:74411"/>
        <dbReference type="ChEBI" id="CHEBI:74491"/>
    </reaction>
</comment>
<keyword evidence="6 22" id="KW-0808">Transferase</keyword>
<dbReference type="PANTHER" id="PTHR13563:SF5">
    <property type="entry name" value="TRNA METHYLTRANSFERASE 10 HOMOLOG C"/>
    <property type="match status" value="1"/>
</dbReference>
<comment type="subcellular location">
    <subcellularLocation>
        <location evidence="1">Mitochondrion</location>
    </subcellularLocation>
</comment>
<evidence type="ECO:0000259" key="21">
    <source>
        <dbReference type="PROSITE" id="PS51675"/>
    </source>
</evidence>
<evidence type="ECO:0000256" key="17">
    <source>
        <dbReference type="ARBA" id="ARBA00048278"/>
    </source>
</evidence>
<dbReference type="GO" id="GO:0160106">
    <property type="term" value="F:tRNA (adenine(9)-N1)-methyltransferase activity"/>
    <property type="evidence" value="ECO:0007669"/>
    <property type="project" value="UniProtKB-EC"/>
</dbReference>
<keyword evidence="10" id="KW-0175">Coiled coil</keyword>
<evidence type="ECO:0000256" key="7">
    <source>
        <dbReference type="ARBA" id="ARBA00022691"/>
    </source>
</evidence>
<evidence type="ECO:0000256" key="20">
    <source>
        <dbReference type="SAM" id="MobiDB-lite"/>
    </source>
</evidence>
<dbReference type="CDD" id="cd18102">
    <property type="entry name" value="Trm10_MRRP1"/>
    <property type="match status" value="1"/>
</dbReference>
<dbReference type="GO" id="GO:0097745">
    <property type="term" value="P:mitochondrial tRNA 5'-end processing"/>
    <property type="evidence" value="ECO:0007669"/>
    <property type="project" value="TreeGrafter"/>
</dbReference>
<dbReference type="GO" id="GO:0005654">
    <property type="term" value="C:nucleoplasm"/>
    <property type="evidence" value="ECO:0007669"/>
    <property type="project" value="TreeGrafter"/>
</dbReference>
<proteinExistence type="predicted"/>
<evidence type="ECO:0000256" key="12">
    <source>
        <dbReference type="ARBA" id="ARBA00029727"/>
    </source>
</evidence>
<evidence type="ECO:0000256" key="11">
    <source>
        <dbReference type="ARBA" id="ARBA00023128"/>
    </source>
</evidence>
<keyword evidence="8" id="KW-0819">tRNA processing</keyword>
<accession>A0A7L2US88</accession>
<evidence type="ECO:0000256" key="3">
    <source>
        <dbReference type="ARBA" id="ARBA00012797"/>
    </source>
</evidence>
<dbReference type="GO" id="GO:0005739">
    <property type="term" value="C:mitochondrion"/>
    <property type="evidence" value="ECO:0007669"/>
    <property type="project" value="UniProtKB-SubCell"/>
</dbReference>
<dbReference type="GO" id="GO:0000049">
    <property type="term" value="F:tRNA binding"/>
    <property type="evidence" value="ECO:0007669"/>
    <property type="project" value="TreeGrafter"/>
</dbReference>
<keyword evidence="9" id="KW-0809">Transit peptide</keyword>
<dbReference type="Proteomes" id="UP000528411">
    <property type="component" value="Unassembled WGS sequence"/>
</dbReference>
<evidence type="ECO:0000313" key="23">
    <source>
        <dbReference type="Proteomes" id="UP000528411"/>
    </source>
</evidence>
<evidence type="ECO:0000256" key="5">
    <source>
        <dbReference type="ARBA" id="ARBA00022603"/>
    </source>
</evidence>
<evidence type="ECO:0000256" key="10">
    <source>
        <dbReference type="ARBA" id="ARBA00023054"/>
    </source>
</evidence>
<keyword evidence="23" id="KW-1185">Reference proteome</keyword>
<feature type="non-terminal residue" evidence="22">
    <location>
        <position position="1"/>
    </location>
</feature>
<evidence type="ECO:0000256" key="15">
    <source>
        <dbReference type="ARBA" id="ARBA00031759"/>
    </source>
</evidence>
<evidence type="ECO:0000256" key="13">
    <source>
        <dbReference type="ARBA" id="ARBA00029803"/>
    </source>
</evidence>
<gene>
    <name evidence="22" type="primary">Trmt10c</name>
    <name evidence="22" type="ORF">BALREX_R01731</name>
</gene>
<evidence type="ECO:0000256" key="14">
    <source>
        <dbReference type="ARBA" id="ARBA00030623"/>
    </source>
</evidence>
<comment type="caution">
    <text evidence="22">The sequence shown here is derived from an EMBL/GenBank/DDBJ whole genome shotgun (WGS) entry which is preliminary data.</text>
</comment>
<dbReference type="InterPro" id="IPR025812">
    <property type="entry name" value="Trm10_C_MTase_dom"/>
</dbReference>
<evidence type="ECO:0000256" key="18">
    <source>
        <dbReference type="ARBA" id="ARBA00048434"/>
    </source>
</evidence>
<comment type="catalytic activity">
    <reaction evidence="18">
        <text>guanosine(9) in tRNA + S-adenosyl-L-methionine = N(1)-methylguanosine(9) in tRNA + S-adenosyl-L-homocysteine + H(+)</text>
        <dbReference type="Rhea" id="RHEA:43156"/>
        <dbReference type="Rhea" id="RHEA-COMP:10367"/>
        <dbReference type="Rhea" id="RHEA-COMP:10368"/>
        <dbReference type="ChEBI" id="CHEBI:15378"/>
        <dbReference type="ChEBI" id="CHEBI:57856"/>
        <dbReference type="ChEBI" id="CHEBI:59789"/>
        <dbReference type="ChEBI" id="CHEBI:73542"/>
        <dbReference type="ChEBI" id="CHEBI:74269"/>
        <dbReference type="EC" id="2.1.1.221"/>
    </reaction>
</comment>
<dbReference type="EC" id="2.1.1.218" evidence="2"/>
<dbReference type="GO" id="GO:0032259">
    <property type="term" value="P:methylation"/>
    <property type="evidence" value="ECO:0007669"/>
    <property type="project" value="UniProtKB-KW"/>
</dbReference>
<evidence type="ECO:0000256" key="1">
    <source>
        <dbReference type="ARBA" id="ARBA00004173"/>
    </source>
</evidence>
<evidence type="ECO:0000256" key="8">
    <source>
        <dbReference type="ARBA" id="ARBA00022694"/>
    </source>
</evidence>
<evidence type="ECO:0000256" key="9">
    <source>
        <dbReference type="ARBA" id="ARBA00022946"/>
    </source>
</evidence>
<dbReference type="Gene3D" id="3.40.1280.30">
    <property type="match status" value="1"/>
</dbReference>
<dbReference type="InterPro" id="IPR038459">
    <property type="entry name" value="MT_TRM10-typ_sf"/>
</dbReference>
<dbReference type="PANTHER" id="PTHR13563">
    <property type="entry name" value="TRNA (GUANINE-9-) METHYLTRANSFERASE"/>
    <property type="match status" value="1"/>
</dbReference>
<dbReference type="InterPro" id="IPR028564">
    <property type="entry name" value="MT_TRM10-typ"/>
</dbReference>
<dbReference type="OrthoDB" id="9976048at2759"/>
<keyword evidence="5 22" id="KW-0489">Methyltransferase</keyword>
<organism evidence="22 23">
    <name type="scientific">Balaeniceps rex</name>
    <name type="common">Shoebill</name>
    <dbReference type="NCBI Taxonomy" id="33584"/>
    <lineage>
        <taxon>Eukaryota</taxon>
        <taxon>Metazoa</taxon>
        <taxon>Chordata</taxon>
        <taxon>Craniata</taxon>
        <taxon>Vertebrata</taxon>
        <taxon>Euteleostomi</taxon>
        <taxon>Archelosauria</taxon>
        <taxon>Archosauria</taxon>
        <taxon>Dinosauria</taxon>
        <taxon>Saurischia</taxon>
        <taxon>Theropoda</taxon>
        <taxon>Coelurosauria</taxon>
        <taxon>Aves</taxon>
        <taxon>Neognathae</taxon>
        <taxon>Neoaves</taxon>
        <taxon>Aequornithes</taxon>
        <taxon>Pelecaniformes</taxon>
        <taxon>Balaenicipitidae</taxon>
        <taxon>Balaeniceps</taxon>
    </lineage>
</organism>
<dbReference type="PROSITE" id="PS51675">
    <property type="entry name" value="SAM_MT_TRM10"/>
    <property type="match status" value="1"/>
</dbReference>
<feature type="region of interest" description="Disordered" evidence="20">
    <location>
        <begin position="140"/>
        <end position="159"/>
    </location>
</feature>
<evidence type="ECO:0000256" key="19">
    <source>
        <dbReference type="ARBA" id="ARBA00048481"/>
    </source>
</evidence>
<keyword evidence="11" id="KW-0496">Mitochondrion</keyword>
<feature type="domain" description="SAM-dependent MTase TRM10-type" evidence="21">
    <location>
        <begin position="180"/>
        <end position="372"/>
    </location>
</feature>
<dbReference type="GO" id="GO:0052905">
    <property type="term" value="F:tRNA (guanosine(9)-N1)-methyltransferase activity"/>
    <property type="evidence" value="ECO:0007669"/>
    <property type="project" value="UniProtKB-EC"/>
</dbReference>
<protein>
    <recommendedName>
        <fullName evidence="4">tRNA methyltransferase 10 homolog C</fullName>
        <ecNumber evidence="2">2.1.1.218</ecNumber>
        <ecNumber evidence="3">2.1.1.221</ecNumber>
    </recommendedName>
    <alternativeName>
        <fullName evidence="14">Mitochondrial ribonuclease P protein 1</fullName>
    </alternativeName>
    <alternativeName>
        <fullName evidence="13">RNA (guanine-9-)-methyltransferase domain-containing protein 1</fullName>
    </alternativeName>
    <alternativeName>
        <fullName evidence="15">mRNA methyladenosine-N(1)-methyltransferase</fullName>
    </alternativeName>
    <alternativeName>
        <fullName evidence="16">tRNA (adenine(9)-N(1))-methyltransferase</fullName>
    </alternativeName>
    <alternativeName>
        <fullName evidence="12">tRNA (guanine(9)-N(1))-methyltransferase</fullName>
    </alternativeName>
</protein>
<feature type="non-terminal residue" evidence="22">
    <location>
        <position position="415"/>
    </location>
</feature>
<evidence type="ECO:0000313" key="22">
    <source>
        <dbReference type="EMBL" id="NXS48676.1"/>
    </source>
</evidence>
<comment type="catalytic activity">
    <reaction evidence="17">
        <text>adenosine(9) in tRNA + S-adenosyl-L-methionine = N(1)-methyladenosine(9) in tRNA + S-adenosyl-L-homocysteine + H(+)</text>
        <dbReference type="Rhea" id="RHEA:43148"/>
        <dbReference type="Rhea" id="RHEA-COMP:10363"/>
        <dbReference type="Rhea" id="RHEA-COMP:10364"/>
        <dbReference type="ChEBI" id="CHEBI:15378"/>
        <dbReference type="ChEBI" id="CHEBI:57856"/>
        <dbReference type="ChEBI" id="CHEBI:59789"/>
        <dbReference type="ChEBI" id="CHEBI:74411"/>
        <dbReference type="ChEBI" id="CHEBI:74491"/>
        <dbReference type="EC" id="2.1.1.218"/>
    </reaction>
</comment>
<reference evidence="22 23" key="1">
    <citation type="submission" date="2019-09" db="EMBL/GenBank/DDBJ databases">
        <title>Bird 10,000 Genomes (B10K) Project - Family phase.</title>
        <authorList>
            <person name="Zhang G."/>
        </authorList>
    </citation>
    <scope>NUCLEOTIDE SEQUENCE [LARGE SCALE GENOMIC DNA]</scope>
    <source>
        <strain evidence="22">B10K-DU-012-56</strain>
    </source>
</reference>